<evidence type="ECO:0000313" key="3">
    <source>
        <dbReference type="EMBL" id="MEE1885220.1"/>
    </source>
</evidence>
<evidence type="ECO:0000256" key="2">
    <source>
        <dbReference type="SAM" id="SignalP"/>
    </source>
</evidence>
<feature type="chain" id="PRO_5047338375" evidence="2">
    <location>
        <begin position="20"/>
        <end position="177"/>
    </location>
</feature>
<sequence>MKNLLLLLIFFSSFGSAFSQNTAINNFIIKENLLKNNKIAVIAVDSLNVPNEEINGLYTFSFSGFTESLNFNNGVAVVPLKIEKSTFIYVKHENESGTHSKLVYVYKKNNDLTPFSVNGWWLFIIPLIIIILAFMFRKLIIFAAILLIVYFYFNFSNGLSLGTLFETFFDGLKNLFN</sequence>
<dbReference type="RefSeq" id="WP_330146120.1">
    <property type="nucleotide sequence ID" value="NZ_JAZDQU010000002.1"/>
</dbReference>
<proteinExistence type="predicted"/>
<dbReference type="Proteomes" id="UP001337681">
    <property type="component" value="Unassembled WGS sequence"/>
</dbReference>
<name>A0ABU7H241_9SPHI</name>
<keyword evidence="1" id="KW-0812">Transmembrane</keyword>
<accession>A0ABU7H241</accession>
<reference evidence="3 4" key="1">
    <citation type="submission" date="2024-01" db="EMBL/GenBank/DDBJ databases">
        <title>Pedobacter sp. nov., isolated from oil-contaminated soil.</title>
        <authorList>
            <person name="Le N.T.T."/>
        </authorList>
    </citation>
    <scope>NUCLEOTIDE SEQUENCE [LARGE SCALE GENOMIC DNA]</scope>
    <source>
        <strain evidence="3 4">VNH31</strain>
    </source>
</reference>
<keyword evidence="4" id="KW-1185">Reference proteome</keyword>
<keyword evidence="1" id="KW-0472">Membrane</keyword>
<comment type="caution">
    <text evidence="3">The sequence shown here is derived from an EMBL/GenBank/DDBJ whole genome shotgun (WGS) entry which is preliminary data.</text>
</comment>
<feature type="transmembrane region" description="Helical" evidence="1">
    <location>
        <begin position="120"/>
        <end position="153"/>
    </location>
</feature>
<organism evidence="3 4">
    <name type="scientific">Pedobacter flavus</name>
    <dbReference type="NCBI Taxonomy" id="3113906"/>
    <lineage>
        <taxon>Bacteria</taxon>
        <taxon>Pseudomonadati</taxon>
        <taxon>Bacteroidota</taxon>
        <taxon>Sphingobacteriia</taxon>
        <taxon>Sphingobacteriales</taxon>
        <taxon>Sphingobacteriaceae</taxon>
        <taxon>Pedobacter</taxon>
    </lineage>
</organism>
<evidence type="ECO:0000256" key="1">
    <source>
        <dbReference type="SAM" id="Phobius"/>
    </source>
</evidence>
<evidence type="ECO:0000313" key="4">
    <source>
        <dbReference type="Proteomes" id="UP001337681"/>
    </source>
</evidence>
<keyword evidence="2" id="KW-0732">Signal</keyword>
<protein>
    <submittedName>
        <fullName evidence="3">Uncharacterized protein</fullName>
    </submittedName>
</protein>
<keyword evidence="1" id="KW-1133">Transmembrane helix</keyword>
<gene>
    <name evidence="3" type="ORF">VRU49_07285</name>
</gene>
<dbReference type="EMBL" id="JAZDQU010000002">
    <property type="protein sequence ID" value="MEE1885220.1"/>
    <property type="molecule type" value="Genomic_DNA"/>
</dbReference>
<feature type="signal peptide" evidence="2">
    <location>
        <begin position="1"/>
        <end position="19"/>
    </location>
</feature>